<reference evidence="1" key="1">
    <citation type="submission" date="2024-07" db="EMBL/GenBank/DDBJ databases">
        <authorList>
            <person name="Li J."/>
            <person name="Wei H."/>
            <person name="Ma J."/>
        </authorList>
    </citation>
    <scope>NUCLEOTIDE SEQUENCE</scope>
    <source>
        <strain evidence="1">AMU7</strain>
    </source>
</reference>
<gene>
    <name evidence="1" type="ORF">ABQM86_21260</name>
</gene>
<dbReference type="EMBL" id="CP165735">
    <property type="protein sequence ID" value="XDV73804.1"/>
    <property type="molecule type" value="Genomic_DNA"/>
</dbReference>
<dbReference type="AlphaFoldDB" id="A0AB39YTT0"/>
<protein>
    <submittedName>
        <fullName evidence="1">Abi family protein</fullName>
    </submittedName>
</protein>
<organism evidence="1">
    <name type="scientific">Paenarthrobacter sp. AMU7</name>
    <dbReference type="NCBI Taxonomy" id="3162492"/>
    <lineage>
        <taxon>Bacteria</taxon>
        <taxon>Bacillati</taxon>
        <taxon>Actinomycetota</taxon>
        <taxon>Actinomycetes</taxon>
        <taxon>Micrococcales</taxon>
        <taxon>Micrococcaceae</taxon>
        <taxon>Paenarthrobacter</taxon>
    </lineage>
</organism>
<dbReference type="InterPro" id="IPR011664">
    <property type="entry name" value="Abi_system_AbiD/AbiF-like"/>
</dbReference>
<sequence>MYTKFDAWTTTWKAAIKSGAEDEDFIKHHLLKYPNQEVRIWAVTEVLSFGNLRYLFELMQTPDARDVARMFGFAHPSRFGAMLRMMVDFRNACAHGSRLFNRAFKRQIALGKHDTNGDLLTHVVDTRFHEHAQTTSTALHLRRHPGIHAQVTQQRLQLASDV</sequence>
<accession>A0AB39YTT0</accession>
<name>A0AB39YTT0_9MICC</name>
<dbReference type="RefSeq" id="WP_369746699.1">
    <property type="nucleotide sequence ID" value="NZ_CP165735.1"/>
</dbReference>
<proteinExistence type="predicted"/>
<evidence type="ECO:0000313" key="1">
    <source>
        <dbReference type="EMBL" id="XDV73804.1"/>
    </source>
</evidence>
<dbReference type="Pfam" id="PF07751">
    <property type="entry name" value="Abi_2"/>
    <property type="match status" value="1"/>
</dbReference>